<sequence length="143" mass="16024">MAEETETRLVMISSDSTITPEQIKKLLSEMNLGITIKDTCFGALIEGAKHEVDEAIEAIRKLDKHGIFTKVRGFPVGDPRVCRATRSGGARPGFHQLEAEYRLLPMIRHALDELDESKGSISWKKKEKFPADKLNEMISSVEL</sequence>
<reference evidence="1" key="1">
    <citation type="submission" date="2016-05" db="EMBL/GenBank/DDBJ databases">
        <title>Microbial consortia oxidize butane by reversing methanogenesis.</title>
        <authorList>
            <person name="Laso-Perez R."/>
            <person name="Richter M."/>
            <person name="Wegener G."/>
            <person name="Musat F."/>
        </authorList>
    </citation>
    <scope>NUCLEOTIDE SEQUENCE [LARGE SCALE GENOMIC DNA]</scope>
    <source>
        <strain evidence="1">BOX2</strain>
    </source>
</reference>
<proteinExistence type="predicted"/>
<gene>
    <name evidence="1" type="ORF">SCAL_001756</name>
</gene>
<accession>A0A1F2P8U8</accession>
<name>A0A1F2P8U8_9EURY</name>
<keyword evidence="2" id="KW-1185">Reference proteome</keyword>
<dbReference type="Pfam" id="PF09875">
    <property type="entry name" value="DUF2102"/>
    <property type="match status" value="1"/>
</dbReference>
<dbReference type="Proteomes" id="UP000186940">
    <property type="component" value="Unassembled WGS sequence"/>
</dbReference>
<dbReference type="STRING" id="1838285.SCAL_001756"/>
<evidence type="ECO:0000313" key="1">
    <source>
        <dbReference type="EMBL" id="OFV67131.1"/>
    </source>
</evidence>
<dbReference type="PIRSF" id="PIRSF005642">
    <property type="entry name" value="UCP005642"/>
    <property type="match status" value="1"/>
</dbReference>
<protein>
    <submittedName>
        <fullName evidence="1">Uncharacterized conserved protein UCP005642, methanogenesis</fullName>
    </submittedName>
</protein>
<organism evidence="1 2">
    <name type="scientific">Candidatus Syntropharchaeum caldarium</name>
    <dbReference type="NCBI Taxonomy" id="1838285"/>
    <lineage>
        <taxon>Archaea</taxon>
        <taxon>Methanobacteriati</taxon>
        <taxon>Methanobacteriota</taxon>
        <taxon>Stenosarchaea group</taxon>
        <taxon>Methanomicrobia</taxon>
        <taxon>Methanosarcinales</taxon>
        <taxon>ANME-2 cluster</taxon>
        <taxon>Candidatus Syntropharchaeum</taxon>
    </lineage>
</organism>
<comment type="caution">
    <text evidence="1">The sequence shown here is derived from an EMBL/GenBank/DDBJ whole genome shotgun (WGS) entry which is preliminary data.</text>
</comment>
<dbReference type="EMBL" id="LYOS01000008">
    <property type="protein sequence ID" value="OFV67131.1"/>
    <property type="molecule type" value="Genomic_DNA"/>
</dbReference>
<dbReference type="NCBIfam" id="TIGR03272">
    <property type="entry name" value="methan_mark_6"/>
    <property type="match status" value="1"/>
</dbReference>
<dbReference type="AlphaFoldDB" id="A0A1F2P8U8"/>
<evidence type="ECO:0000313" key="2">
    <source>
        <dbReference type="Proteomes" id="UP000186940"/>
    </source>
</evidence>
<dbReference type="InterPro" id="IPR012025">
    <property type="entry name" value="Methan_mark_6"/>
</dbReference>